<protein>
    <submittedName>
        <fullName evidence="1">Uncharacterized protein</fullName>
    </submittedName>
</protein>
<feature type="non-terminal residue" evidence="1">
    <location>
        <position position="1"/>
    </location>
</feature>
<accession>X0Z746</accession>
<reference evidence="1" key="1">
    <citation type="journal article" date="2014" name="Front. Microbiol.">
        <title>High frequency of phylogenetically diverse reductive dehalogenase-homologous genes in deep subseafloor sedimentary metagenomes.</title>
        <authorList>
            <person name="Kawai M."/>
            <person name="Futagami T."/>
            <person name="Toyoda A."/>
            <person name="Takaki Y."/>
            <person name="Nishi S."/>
            <person name="Hori S."/>
            <person name="Arai W."/>
            <person name="Tsubouchi T."/>
            <person name="Morono Y."/>
            <person name="Uchiyama I."/>
            <person name="Ito T."/>
            <person name="Fujiyama A."/>
            <person name="Inagaki F."/>
            <person name="Takami H."/>
        </authorList>
    </citation>
    <scope>NUCLEOTIDE SEQUENCE</scope>
    <source>
        <strain evidence="1">Expedition CK06-06</strain>
    </source>
</reference>
<sequence>QGMIGQVENRFPLRKPRDLSKRESFFCDKGH</sequence>
<dbReference type="EMBL" id="BART01007320">
    <property type="protein sequence ID" value="GAG56203.1"/>
    <property type="molecule type" value="Genomic_DNA"/>
</dbReference>
<name>X0Z746_9ZZZZ</name>
<evidence type="ECO:0000313" key="1">
    <source>
        <dbReference type="EMBL" id="GAG56203.1"/>
    </source>
</evidence>
<proteinExistence type="predicted"/>
<dbReference type="AlphaFoldDB" id="X0Z746"/>
<gene>
    <name evidence="1" type="ORF">S01H4_16686</name>
</gene>
<organism evidence="1">
    <name type="scientific">marine sediment metagenome</name>
    <dbReference type="NCBI Taxonomy" id="412755"/>
    <lineage>
        <taxon>unclassified sequences</taxon>
        <taxon>metagenomes</taxon>
        <taxon>ecological metagenomes</taxon>
    </lineage>
</organism>
<comment type="caution">
    <text evidence="1">The sequence shown here is derived from an EMBL/GenBank/DDBJ whole genome shotgun (WGS) entry which is preliminary data.</text>
</comment>